<evidence type="ECO:0000256" key="1">
    <source>
        <dbReference type="SAM" id="SignalP"/>
    </source>
</evidence>
<comment type="caution">
    <text evidence="2">The sequence shown here is derived from an EMBL/GenBank/DDBJ whole genome shotgun (WGS) entry which is preliminary data.</text>
</comment>
<accession>A0A948W5U7</accession>
<evidence type="ECO:0008006" key="4">
    <source>
        <dbReference type="Google" id="ProtNLM"/>
    </source>
</evidence>
<protein>
    <recommendedName>
        <fullName evidence="4">Secreted protein</fullName>
    </recommendedName>
</protein>
<organism evidence="2 3">
    <name type="scientific">Eiseniibacteriota bacterium</name>
    <dbReference type="NCBI Taxonomy" id="2212470"/>
    <lineage>
        <taxon>Bacteria</taxon>
        <taxon>Candidatus Eiseniibacteriota</taxon>
    </lineage>
</organism>
<dbReference type="Proteomes" id="UP000777784">
    <property type="component" value="Unassembled WGS sequence"/>
</dbReference>
<keyword evidence="1" id="KW-0732">Signal</keyword>
<dbReference type="EMBL" id="JAHJDP010000037">
    <property type="protein sequence ID" value="MBU2690819.1"/>
    <property type="molecule type" value="Genomic_DNA"/>
</dbReference>
<dbReference type="AlphaFoldDB" id="A0A948W5U7"/>
<evidence type="ECO:0000313" key="2">
    <source>
        <dbReference type="EMBL" id="MBU2690819.1"/>
    </source>
</evidence>
<gene>
    <name evidence="2" type="ORF">KJ970_07800</name>
</gene>
<proteinExistence type="predicted"/>
<feature type="signal peptide" evidence="1">
    <location>
        <begin position="1"/>
        <end position="24"/>
    </location>
</feature>
<reference evidence="2" key="1">
    <citation type="submission" date="2021-05" db="EMBL/GenBank/DDBJ databases">
        <title>Energy efficiency and biological interactions define the core microbiome of deep oligotrophic groundwater.</title>
        <authorList>
            <person name="Mehrshad M."/>
            <person name="Lopez-Fernandez M."/>
            <person name="Bell E."/>
            <person name="Bernier-Latmani R."/>
            <person name="Bertilsson S."/>
            <person name="Dopson M."/>
        </authorList>
    </citation>
    <scope>NUCLEOTIDE SEQUENCE</scope>
    <source>
        <strain evidence="2">Modern_marine.mb.64</strain>
    </source>
</reference>
<feature type="chain" id="PRO_5037646609" description="Secreted protein" evidence="1">
    <location>
        <begin position="25"/>
        <end position="246"/>
    </location>
</feature>
<sequence>MKRLLSFMAALSLCSGLASTRVSAEDGNATSLGYHAGTQIIPRPEEICPGTTFLQNDDESFENGYCWRYGGCVPPNYGAWAECYDADYVCGIQLMLTQVGNFSGQSIDIYVWDYDADGNPPPGPDPGNVLYMISGLIPDPPALWPEISQHNYQVCTFTNGPHFVGYWGNWPSGSCAFFTAADENGFGIGCPRTRVTAGSAYGTGWVPVNLAFPNCLDLGIREYAGMGDCQPTPNRSTNWGMIKALY</sequence>
<evidence type="ECO:0000313" key="3">
    <source>
        <dbReference type="Proteomes" id="UP000777784"/>
    </source>
</evidence>
<name>A0A948W5U7_UNCEI</name>